<dbReference type="PANTHER" id="PTHR12280">
    <property type="entry name" value="PANTOTHENATE KINASE"/>
    <property type="match status" value="1"/>
</dbReference>
<sequence length="428" mass="47744">MTERRYSDINIEDFTKPLNQMSQEKQDAMKSVEQQLAEVPPVCLNLEGARIVEGTSPDNRDIMLPNNKSHVAHIAVDIGGSLAKVMYYVRISSSPSSSSSDISSPAVVNMVGGRLCFVKFETAKIDECIKFMANLINLERQFRPHACNARITVIATGGGAYKFYEQMRRELKVDIVREDEMECLIAGLNFFINSIPREVFTLDLSTCKLSFQEDPSRGKYPHMLVNIGSGVSILKVNGPSDFERVGGSSLGGGTLWGLLSLLTPAKSYDEMLELSKEGDNSSVDMLVSDIYGANLGYERFGLKNNMIASSFGKVFREHKDLEEFHPGDIAKSLLFAVSNNIGQIAYLHAQRHNVENIYFGGSFIRNHVQTMQTLTYAIKFWSKNTMNAYFLRHEGYLGVVGAFLKYSWPCTYDGFLPSIPGVPVEKKN</sequence>
<keyword evidence="9" id="KW-0067">ATP-binding</keyword>
<name>B6JVL3_SCHJY</name>
<dbReference type="EMBL" id="KE651166">
    <property type="protein sequence ID" value="EEB05414.1"/>
    <property type="molecule type" value="Genomic_DNA"/>
</dbReference>
<comment type="subcellular location">
    <subcellularLocation>
        <location evidence="2">Cytoplasm</location>
    </subcellularLocation>
</comment>
<reference evidence="12 14" key="1">
    <citation type="journal article" date="2011" name="Science">
        <title>Comparative functional genomics of the fission yeasts.</title>
        <authorList>
            <person name="Rhind N."/>
            <person name="Chen Z."/>
            <person name="Yassour M."/>
            <person name="Thompson D.A."/>
            <person name="Haas B.J."/>
            <person name="Habib N."/>
            <person name="Wapinski I."/>
            <person name="Roy S."/>
            <person name="Lin M.F."/>
            <person name="Heiman D.I."/>
            <person name="Young S.K."/>
            <person name="Furuya K."/>
            <person name="Guo Y."/>
            <person name="Pidoux A."/>
            <person name="Chen H.M."/>
            <person name="Robbertse B."/>
            <person name="Goldberg J.M."/>
            <person name="Aoki K."/>
            <person name="Bayne E.H."/>
            <person name="Berlin A.M."/>
            <person name="Desjardins C.A."/>
            <person name="Dobbs E."/>
            <person name="Dukaj L."/>
            <person name="Fan L."/>
            <person name="FitzGerald M.G."/>
            <person name="French C."/>
            <person name="Gujja S."/>
            <person name="Hansen K."/>
            <person name="Keifenheim D."/>
            <person name="Levin J.Z."/>
            <person name="Mosher R.A."/>
            <person name="Mueller C.A."/>
            <person name="Pfiffner J."/>
            <person name="Priest M."/>
            <person name="Russ C."/>
            <person name="Smialowska A."/>
            <person name="Swoboda P."/>
            <person name="Sykes S.M."/>
            <person name="Vaughn M."/>
            <person name="Vengrova S."/>
            <person name="Yoder R."/>
            <person name="Zeng Q."/>
            <person name="Allshire R."/>
            <person name="Baulcombe D."/>
            <person name="Birren B.W."/>
            <person name="Brown W."/>
            <person name="Ekwall K."/>
            <person name="Kellis M."/>
            <person name="Leatherwood J."/>
            <person name="Levin H."/>
            <person name="Margalit H."/>
            <person name="Martienssen R."/>
            <person name="Nieduszynski C.A."/>
            <person name="Spatafora J.W."/>
            <person name="Friedman N."/>
            <person name="Dalgaard J.Z."/>
            <person name="Baumann P."/>
            <person name="Niki H."/>
            <person name="Regev A."/>
            <person name="Nusbaum C."/>
        </authorList>
    </citation>
    <scope>NUCLEOTIDE SEQUENCE [LARGE SCALE GENOMIC DNA]</scope>
    <source>
        <strain evidence="14">yFS275 / FY16936</strain>
    </source>
</reference>
<keyword evidence="14" id="KW-1185">Reference proteome</keyword>
<dbReference type="FunFam" id="3.30.420.40:FF:000025">
    <property type="entry name" value="pantothenate kinase 2, mitochondrial"/>
    <property type="match status" value="1"/>
</dbReference>
<dbReference type="GeneID" id="7049573"/>
<proteinExistence type="inferred from homology"/>
<dbReference type="CDD" id="cd24123">
    <property type="entry name" value="ASKHA_NBD_PanK-II_Pank4"/>
    <property type="match status" value="1"/>
</dbReference>
<keyword evidence="8 12" id="KW-0418">Kinase</keyword>
<dbReference type="STRING" id="402676.B6JVL3"/>
<keyword evidence="6" id="KW-0808">Transferase</keyword>
<evidence type="ECO:0000256" key="6">
    <source>
        <dbReference type="ARBA" id="ARBA00022679"/>
    </source>
</evidence>
<dbReference type="GO" id="GO:0015937">
    <property type="term" value="P:coenzyme A biosynthetic process"/>
    <property type="evidence" value="ECO:0000318"/>
    <property type="project" value="GO_Central"/>
</dbReference>
<evidence type="ECO:0000256" key="7">
    <source>
        <dbReference type="ARBA" id="ARBA00022741"/>
    </source>
</evidence>
<evidence type="ECO:0000256" key="4">
    <source>
        <dbReference type="ARBA" id="ARBA00012102"/>
    </source>
</evidence>
<dbReference type="InterPro" id="IPR004567">
    <property type="entry name" value="Type_II_PanK"/>
</dbReference>
<evidence type="ECO:0000256" key="8">
    <source>
        <dbReference type="ARBA" id="ARBA00022777"/>
    </source>
</evidence>
<dbReference type="JaponicusDB" id="SJAG_00427">
    <property type="gene designation" value="ptk1"/>
</dbReference>
<evidence type="ECO:0000256" key="11">
    <source>
        <dbReference type="ARBA" id="ARBA00060870"/>
    </source>
</evidence>
<evidence type="ECO:0000256" key="10">
    <source>
        <dbReference type="ARBA" id="ARBA00022993"/>
    </source>
</evidence>
<dbReference type="Proteomes" id="UP000001744">
    <property type="component" value="Unassembled WGS sequence"/>
</dbReference>
<evidence type="ECO:0000313" key="13">
    <source>
        <dbReference type="JaponicusDB" id="SJAG_00427"/>
    </source>
</evidence>
<dbReference type="SUPFAM" id="SSF53067">
    <property type="entry name" value="Actin-like ATPase domain"/>
    <property type="match status" value="2"/>
</dbReference>
<protein>
    <recommendedName>
        <fullName evidence="4">pantothenate kinase</fullName>
        <ecNumber evidence="4">2.7.1.33</ecNumber>
    </recommendedName>
</protein>
<comment type="similarity">
    <text evidence="11">Belongs to the type II pantothenate kinase family.</text>
</comment>
<organism evidence="12 14">
    <name type="scientific">Schizosaccharomyces japonicus (strain yFS275 / FY16936)</name>
    <name type="common">Fission yeast</name>
    <dbReference type="NCBI Taxonomy" id="402676"/>
    <lineage>
        <taxon>Eukaryota</taxon>
        <taxon>Fungi</taxon>
        <taxon>Dikarya</taxon>
        <taxon>Ascomycota</taxon>
        <taxon>Taphrinomycotina</taxon>
        <taxon>Schizosaccharomycetes</taxon>
        <taxon>Schizosaccharomycetales</taxon>
        <taxon>Schizosaccharomycetaceae</taxon>
        <taxon>Schizosaccharomyces</taxon>
    </lineage>
</organism>
<dbReference type="NCBIfam" id="TIGR00555">
    <property type="entry name" value="panK_eukar"/>
    <property type="match status" value="1"/>
</dbReference>
<evidence type="ECO:0000313" key="12">
    <source>
        <dbReference type="EMBL" id="EEB05414.1"/>
    </source>
</evidence>
<evidence type="ECO:0000313" key="14">
    <source>
        <dbReference type="Proteomes" id="UP000001744"/>
    </source>
</evidence>
<keyword evidence="7" id="KW-0547">Nucleotide-binding</keyword>
<dbReference type="GO" id="GO:0004594">
    <property type="term" value="F:pantothenate kinase activity"/>
    <property type="evidence" value="ECO:0000318"/>
    <property type="project" value="GO_Central"/>
</dbReference>
<keyword evidence="5" id="KW-0963">Cytoplasm</keyword>
<keyword evidence="10" id="KW-0173">Coenzyme A biosynthesis</keyword>
<dbReference type="InterPro" id="IPR043129">
    <property type="entry name" value="ATPase_NBD"/>
</dbReference>
<evidence type="ECO:0000256" key="5">
    <source>
        <dbReference type="ARBA" id="ARBA00022490"/>
    </source>
</evidence>
<comment type="catalytic activity">
    <reaction evidence="1">
        <text>(R)-pantothenate + ATP = (R)-4'-phosphopantothenate + ADP + H(+)</text>
        <dbReference type="Rhea" id="RHEA:16373"/>
        <dbReference type="ChEBI" id="CHEBI:10986"/>
        <dbReference type="ChEBI" id="CHEBI:15378"/>
        <dbReference type="ChEBI" id="CHEBI:29032"/>
        <dbReference type="ChEBI" id="CHEBI:30616"/>
        <dbReference type="ChEBI" id="CHEBI:456216"/>
        <dbReference type="EC" id="2.7.1.33"/>
    </reaction>
</comment>
<dbReference type="Pfam" id="PF03630">
    <property type="entry name" value="Fumble"/>
    <property type="match status" value="1"/>
</dbReference>
<evidence type="ECO:0000256" key="3">
    <source>
        <dbReference type="ARBA" id="ARBA00005225"/>
    </source>
</evidence>
<dbReference type="eggNOG" id="KOG2201">
    <property type="taxonomic scope" value="Eukaryota"/>
</dbReference>
<evidence type="ECO:0000256" key="9">
    <source>
        <dbReference type="ARBA" id="ARBA00022840"/>
    </source>
</evidence>
<dbReference type="RefSeq" id="XP_002171707.1">
    <property type="nucleotide sequence ID" value="XM_002171671.2"/>
</dbReference>
<evidence type="ECO:0000256" key="1">
    <source>
        <dbReference type="ARBA" id="ARBA00001206"/>
    </source>
</evidence>
<dbReference type="Gene3D" id="3.30.420.510">
    <property type="match status" value="1"/>
</dbReference>
<dbReference type="PANTHER" id="PTHR12280:SF20">
    <property type="entry name" value="4'-PHOSPHOPANTETHEINE PHOSPHATASE"/>
    <property type="match status" value="1"/>
</dbReference>
<evidence type="ECO:0000256" key="2">
    <source>
        <dbReference type="ARBA" id="ARBA00004496"/>
    </source>
</evidence>
<dbReference type="HOGENOM" id="CLU_011154_3_1_1"/>
<dbReference type="OMA" id="FPSCALH"/>
<dbReference type="GO" id="GO:0005524">
    <property type="term" value="F:ATP binding"/>
    <property type="evidence" value="ECO:0007669"/>
    <property type="project" value="UniProtKB-KW"/>
</dbReference>
<dbReference type="EC" id="2.7.1.33" evidence="4"/>
<dbReference type="AlphaFoldDB" id="B6JVL3"/>
<comment type="pathway">
    <text evidence="3">Cofactor biosynthesis; coenzyme A biosynthesis; CoA from (R)-pantothenate: step 1/5.</text>
</comment>
<dbReference type="GO" id="GO:0005634">
    <property type="term" value="C:nucleus"/>
    <property type="evidence" value="ECO:0000318"/>
    <property type="project" value="GO_Central"/>
</dbReference>
<dbReference type="Gene3D" id="3.30.420.40">
    <property type="match status" value="1"/>
</dbReference>
<dbReference type="GO" id="GO:0005829">
    <property type="term" value="C:cytosol"/>
    <property type="evidence" value="ECO:0000318"/>
    <property type="project" value="GO_Central"/>
</dbReference>
<gene>
    <name evidence="13" type="primary">ptk1</name>
    <name evidence="12" type="ORF">SJAG_00427</name>
</gene>
<dbReference type="VEuPathDB" id="FungiDB:SJAG_00427"/>
<accession>B6JVL3</accession>